<organism evidence="1 2">
    <name type="scientific">Streptomyces nigrescens</name>
    <dbReference type="NCBI Taxonomy" id="1920"/>
    <lineage>
        <taxon>Bacteria</taxon>
        <taxon>Bacillati</taxon>
        <taxon>Actinomycetota</taxon>
        <taxon>Actinomycetes</taxon>
        <taxon>Kitasatosporales</taxon>
        <taxon>Streptomycetaceae</taxon>
        <taxon>Streptomyces</taxon>
    </lineage>
</organism>
<gene>
    <name evidence="1" type="ORF">Sliba_10800</name>
</gene>
<comment type="caution">
    <text evidence="1">The sequence shown here is derived from an EMBL/GenBank/DDBJ whole genome shotgun (WGS) entry which is preliminary data.</text>
</comment>
<dbReference type="EMBL" id="BLIP01000001">
    <property type="protein sequence ID" value="GFE20627.1"/>
    <property type="molecule type" value="Genomic_DNA"/>
</dbReference>
<reference evidence="1 2" key="1">
    <citation type="submission" date="2019-12" db="EMBL/GenBank/DDBJ databases">
        <title>Whole genome shotgun sequence of Streptomyces libani subsp. libani NBRC 13452.</title>
        <authorList>
            <person name="Ichikawa N."/>
            <person name="Kimura A."/>
            <person name="Kitahashi Y."/>
            <person name="Komaki H."/>
            <person name="Tamura T."/>
        </authorList>
    </citation>
    <scope>NUCLEOTIDE SEQUENCE [LARGE SCALE GENOMIC DNA]</scope>
    <source>
        <strain evidence="1 2">NBRC 13452</strain>
    </source>
</reference>
<dbReference type="AlphaFoldDB" id="A0A640TA65"/>
<evidence type="ECO:0000313" key="1">
    <source>
        <dbReference type="EMBL" id="GFE20627.1"/>
    </source>
</evidence>
<accession>A0A640TA65</accession>
<evidence type="ECO:0000313" key="2">
    <source>
        <dbReference type="Proteomes" id="UP000429552"/>
    </source>
</evidence>
<proteinExistence type="predicted"/>
<protein>
    <submittedName>
        <fullName evidence="1">Uncharacterized protein</fullName>
    </submittedName>
</protein>
<sequence length="111" mass="11519">MGPGRTDGSSRKGGAVSGALRSPLRLRGAGATLIALSVSALPLFHGCRATSQGAGAARWRSYREVSATPRGAVTSRQFNAVLPVIDVLWTEVRYGQYLDVTATGTATADLS</sequence>
<dbReference type="Proteomes" id="UP000429552">
    <property type="component" value="Unassembled WGS sequence"/>
</dbReference>
<name>A0A640TA65_STRNI</name>